<evidence type="ECO:0000256" key="1">
    <source>
        <dbReference type="SAM" id="MobiDB-lite"/>
    </source>
</evidence>
<reference evidence="2" key="1">
    <citation type="journal article" date="2012" name="Nature">
        <title>The tomato genome sequence provides insights into fleshy fruit evolution.</title>
        <authorList>
            <consortium name="Tomato Genome Consortium"/>
        </authorList>
    </citation>
    <scope>NUCLEOTIDE SEQUENCE [LARGE SCALE GENOMIC DNA]</scope>
    <source>
        <strain evidence="2">cv. Heinz 1706</strain>
    </source>
</reference>
<dbReference type="Gramene" id="Solyc05g006610.3.1">
    <property type="protein sequence ID" value="Solyc05g006610.3.1"/>
    <property type="gene ID" value="Solyc05g006610.3"/>
</dbReference>
<feature type="region of interest" description="Disordered" evidence="1">
    <location>
        <begin position="73"/>
        <end position="110"/>
    </location>
</feature>
<dbReference type="InParanoid" id="A0A3Q7GC55"/>
<organism evidence="2">
    <name type="scientific">Solanum lycopersicum</name>
    <name type="common">Tomato</name>
    <name type="synonym">Lycopersicon esculentum</name>
    <dbReference type="NCBI Taxonomy" id="4081"/>
    <lineage>
        <taxon>Eukaryota</taxon>
        <taxon>Viridiplantae</taxon>
        <taxon>Streptophyta</taxon>
        <taxon>Embryophyta</taxon>
        <taxon>Tracheophyta</taxon>
        <taxon>Spermatophyta</taxon>
        <taxon>Magnoliopsida</taxon>
        <taxon>eudicotyledons</taxon>
        <taxon>Gunneridae</taxon>
        <taxon>Pentapetalae</taxon>
        <taxon>asterids</taxon>
        <taxon>lamiids</taxon>
        <taxon>Solanales</taxon>
        <taxon>Solanaceae</taxon>
        <taxon>Solanoideae</taxon>
        <taxon>Solaneae</taxon>
        <taxon>Solanum</taxon>
        <taxon>Solanum subgen. Lycopersicon</taxon>
    </lineage>
</organism>
<dbReference type="PANTHER" id="PTHR34277">
    <property type="entry name" value="CLAVATA3/ESR (CLE)-RELATED PROTEIN 26"/>
    <property type="match status" value="1"/>
</dbReference>
<sequence>MDNIIKFSKVFLSFFVFLVFFLLLLIEVLENGGVTTKMNYVDDQVMKNSKVVMKTHKRSSGAHHVHQKIDFNLVSKRRVPNGPDPIHNRRARSSRRPPGQASKGKLNIKP</sequence>
<dbReference type="PANTHER" id="PTHR34277:SF2">
    <property type="entry name" value="CLAVATA3_ESR (CLE)-RELATED PROTEIN 26"/>
    <property type="match status" value="1"/>
</dbReference>
<dbReference type="InterPro" id="IPR039316">
    <property type="entry name" value="CLE25/26"/>
</dbReference>
<dbReference type="Proteomes" id="UP000004994">
    <property type="component" value="Chromosome 5"/>
</dbReference>
<evidence type="ECO:0000313" key="3">
    <source>
        <dbReference type="Proteomes" id="UP000004994"/>
    </source>
</evidence>
<proteinExistence type="predicted"/>
<reference evidence="2" key="2">
    <citation type="submission" date="2019-01" db="UniProtKB">
        <authorList>
            <consortium name="EnsemblPlants"/>
        </authorList>
    </citation>
    <scope>IDENTIFICATION</scope>
    <source>
        <strain evidence="2">cv. Heinz 1706</strain>
    </source>
</reference>
<accession>A0A3Q7GC55</accession>
<keyword evidence="3" id="KW-1185">Reference proteome</keyword>
<dbReference type="EnsemblPlants" id="Solyc05g006610.3.1">
    <property type="protein sequence ID" value="Solyc05g006610.3.1"/>
    <property type="gene ID" value="Solyc05g006610.3"/>
</dbReference>
<evidence type="ECO:0000313" key="2">
    <source>
        <dbReference type="EnsemblPlants" id="Solyc05g006610.3.1"/>
    </source>
</evidence>
<dbReference type="AlphaFoldDB" id="A0A3Q7GC55"/>
<dbReference type="OMA" id="MGYASRC"/>
<dbReference type="PaxDb" id="4081-Solyc05g006610.2.1"/>
<dbReference type="SMR" id="A0A3Q7GC55"/>
<protein>
    <submittedName>
        <fullName evidence="2">Uncharacterized protein</fullName>
    </submittedName>
</protein>
<name>A0A3Q7GC55_SOLLC</name>